<sequence length="167" mass="18728">MHIIVGILIVYLTIDGNHYTDLPILPSLTACGIVLILISLVGLYGSIKHDQVSLFFYMILSLCLFVVQFSIAASCLAINTHKEENFAEEDWNKSSDELKKEIETDFHCIGFNASSPNSCLPKIIEKINSTFKLSGSIAFAFSFTEMLAVLLTFRYRNQKKLHANAFL</sequence>
<evidence type="ECO:0000256" key="2">
    <source>
        <dbReference type="ARBA" id="ARBA00022692"/>
    </source>
</evidence>
<dbReference type="AlphaFoldDB" id="A0A9J6BKS9"/>
<keyword evidence="7" id="KW-1185">Reference proteome</keyword>
<evidence type="ECO:0000256" key="1">
    <source>
        <dbReference type="ARBA" id="ARBA00004141"/>
    </source>
</evidence>
<accession>A0A9J6BKS9</accession>
<evidence type="ECO:0000313" key="7">
    <source>
        <dbReference type="Proteomes" id="UP001107558"/>
    </source>
</evidence>
<dbReference type="Pfam" id="PF00335">
    <property type="entry name" value="Tetraspanin"/>
    <property type="match status" value="1"/>
</dbReference>
<dbReference type="InterPro" id="IPR018499">
    <property type="entry name" value="Tetraspanin/Peripherin"/>
</dbReference>
<keyword evidence="3 5" id="KW-1133">Transmembrane helix</keyword>
<keyword evidence="4 5" id="KW-0472">Membrane</keyword>
<name>A0A9J6BKS9_POLVA</name>
<gene>
    <name evidence="6" type="ORF">PVAND_000716</name>
</gene>
<proteinExistence type="predicted"/>
<dbReference type="Proteomes" id="UP001107558">
    <property type="component" value="Chromosome 3"/>
</dbReference>
<evidence type="ECO:0000256" key="5">
    <source>
        <dbReference type="SAM" id="Phobius"/>
    </source>
</evidence>
<feature type="transmembrane region" description="Helical" evidence="5">
    <location>
        <begin position="24"/>
        <end position="47"/>
    </location>
</feature>
<evidence type="ECO:0000313" key="6">
    <source>
        <dbReference type="EMBL" id="KAG5670452.1"/>
    </source>
</evidence>
<feature type="transmembrane region" description="Helical" evidence="5">
    <location>
        <begin position="133"/>
        <end position="153"/>
    </location>
</feature>
<feature type="transmembrane region" description="Helical" evidence="5">
    <location>
        <begin position="54"/>
        <end position="79"/>
    </location>
</feature>
<comment type="caution">
    <text evidence="6">The sequence shown here is derived from an EMBL/GenBank/DDBJ whole genome shotgun (WGS) entry which is preliminary data.</text>
</comment>
<evidence type="ECO:0000256" key="4">
    <source>
        <dbReference type="ARBA" id="ARBA00023136"/>
    </source>
</evidence>
<comment type="subcellular location">
    <subcellularLocation>
        <location evidence="1">Membrane</location>
        <topology evidence="1">Multi-pass membrane protein</topology>
    </subcellularLocation>
</comment>
<organism evidence="6 7">
    <name type="scientific">Polypedilum vanderplanki</name>
    <name type="common">Sleeping chironomid midge</name>
    <dbReference type="NCBI Taxonomy" id="319348"/>
    <lineage>
        <taxon>Eukaryota</taxon>
        <taxon>Metazoa</taxon>
        <taxon>Ecdysozoa</taxon>
        <taxon>Arthropoda</taxon>
        <taxon>Hexapoda</taxon>
        <taxon>Insecta</taxon>
        <taxon>Pterygota</taxon>
        <taxon>Neoptera</taxon>
        <taxon>Endopterygota</taxon>
        <taxon>Diptera</taxon>
        <taxon>Nematocera</taxon>
        <taxon>Chironomoidea</taxon>
        <taxon>Chironomidae</taxon>
        <taxon>Chironominae</taxon>
        <taxon>Polypedilum</taxon>
        <taxon>Polypedilum</taxon>
    </lineage>
</organism>
<evidence type="ECO:0008006" key="8">
    <source>
        <dbReference type="Google" id="ProtNLM"/>
    </source>
</evidence>
<dbReference type="EMBL" id="JADBJN010000003">
    <property type="protein sequence ID" value="KAG5670452.1"/>
    <property type="molecule type" value="Genomic_DNA"/>
</dbReference>
<evidence type="ECO:0000256" key="3">
    <source>
        <dbReference type="ARBA" id="ARBA00022989"/>
    </source>
</evidence>
<protein>
    <recommendedName>
        <fullName evidence="8">Tetraspanin</fullName>
    </recommendedName>
</protein>
<dbReference type="OrthoDB" id="5845060at2759"/>
<keyword evidence="2 5" id="KW-0812">Transmembrane</keyword>
<reference evidence="6" key="1">
    <citation type="submission" date="2021-03" db="EMBL/GenBank/DDBJ databases">
        <title>Chromosome level genome of the anhydrobiotic midge Polypedilum vanderplanki.</title>
        <authorList>
            <person name="Yoshida Y."/>
            <person name="Kikawada T."/>
            <person name="Gusev O."/>
        </authorList>
    </citation>
    <scope>NUCLEOTIDE SEQUENCE</scope>
    <source>
        <strain evidence="6">NIAS01</strain>
        <tissue evidence="6">Whole body or cell culture</tissue>
    </source>
</reference>
<dbReference type="GO" id="GO:0016020">
    <property type="term" value="C:membrane"/>
    <property type="evidence" value="ECO:0007669"/>
    <property type="project" value="UniProtKB-SubCell"/>
</dbReference>